<name>A0A5S9P956_MYCVN</name>
<evidence type="ECO:0000256" key="4">
    <source>
        <dbReference type="ARBA" id="ARBA00023163"/>
    </source>
</evidence>
<dbReference type="OrthoDB" id="9808620at2"/>
<evidence type="ECO:0000313" key="6">
    <source>
        <dbReference type="EMBL" id="CAA0100109.1"/>
    </source>
</evidence>
<evidence type="ECO:0000259" key="5">
    <source>
        <dbReference type="PROSITE" id="PS50931"/>
    </source>
</evidence>
<keyword evidence="2" id="KW-0805">Transcription regulation</keyword>
<evidence type="ECO:0000256" key="1">
    <source>
        <dbReference type="ARBA" id="ARBA00009437"/>
    </source>
</evidence>
<dbReference type="InterPro" id="IPR036388">
    <property type="entry name" value="WH-like_DNA-bd_sf"/>
</dbReference>
<evidence type="ECO:0000256" key="3">
    <source>
        <dbReference type="ARBA" id="ARBA00023125"/>
    </source>
</evidence>
<reference evidence="6 7" key="1">
    <citation type="submission" date="2019-11" db="EMBL/GenBank/DDBJ databases">
        <authorList>
            <person name="Holert J."/>
        </authorList>
    </citation>
    <scope>NUCLEOTIDE SEQUENCE [LARGE SCALE GENOMIC DNA]</scope>
    <source>
        <strain evidence="6">BC8_1</strain>
    </source>
</reference>
<dbReference type="PANTHER" id="PTHR30126">
    <property type="entry name" value="HTH-TYPE TRANSCRIPTIONAL REGULATOR"/>
    <property type="match status" value="1"/>
</dbReference>
<organism evidence="6 7">
    <name type="scientific">Mycolicibacterium vanbaalenii</name>
    <name type="common">Mycobacterium vanbaalenii</name>
    <dbReference type="NCBI Taxonomy" id="110539"/>
    <lineage>
        <taxon>Bacteria</taxon>
        <taxon>Bacillati</taxon>
        <taxon>Actinomycetota</taxon>
        <taxon>Actinomycetes</taxon>
        <taxon>Mycobacteriales</taxon>
        <taxon>Mycobacteriaceae</taxon>
        <taxon>Mycolicibacterium</taxon>
    </lineage>
</organism>
<evidence type="ECO:0000313" key="7">
    <source>
        <dbReference type="Proteomes" id="UP000430146"/>
    </source>
</evidence>
<sequence length="310" mass="32504">MPTLTEVWDSTRMRLLIELDRASSLSAAAAAMGISQPSASEHLRLLSSAAGEPVAERSGRSLVLTPAGRILARFAAQALASLAAGESTLAARAGLRSGDLAIGASSMPGTYILPAVAASFIARCPAVTLQVSVGSTESVMEWLREGRITLAVACSDSKLRGLRSESIGADEVVGICSPGSIEVSSDGYVSVEQLASRTLLAQERGSSIRAHALRLHSSESKWGAVWEMGSIDAVKRAARQNAGVGFVSKYAVSDERRRGELLCFRISDVDWGCRDIRAVTLGNAIQAPADRYFQALLTEAVASGSGLLCP</sequence>
<dbReference type="Pfam" id="PF00126">
    <property type="entry name" value="HTH_1"/>
    <property type="match status" value="1"/>
</dbReference>
<proteinExistence type="inferred from homology"/>
<dbReference type="Proteomes" id="UP000430146">
    <property type="component" value="Unassembled WGS sequence"/>
</dbReference>
<dbReference type="GO" id="GO:0000976">
    <property type="term" value="F:transcription cis-regulatory region binding"/>
    <property type="evidence" value="ECO:0007669"/>
    <property type="project" value="TreeGrafter"/>
</dbReference>
<keyword evidence="3" id="KW-0238">DNA-binding</keyword>
<dbReference type="Pfam" id="PF03466">
    <property type="entry name" value="LysR_substrate"/>
    <property type="match status" value="1"/>
</dbReference>
<accession>A0A5S9P956</accession>
<feature type="domain" description="HTH lysR-type" evidence="5">
    <location>
        <begin position="8"/>
        <end position="65"/>
    </location>
</feature>
<dbReference type="GO" id="GO:0003700">
    <property type="term" value="F:DNA-binding transcription factor activity"/>
    <property type="evidence" value="ECO:0007669"/>
    <property type="project" value="InterPro"/>
</dbReference>
<dbReference type="PANTHER" id="PTHR30126:SF39">
    <property type="entry name" value="HTH-TYPE TRANSCRIPTIONAL REGULATOR CYSL"/>
    <property type="match status" value="1"/>
</dbReference>
<dbReference type="InterPro" id="IPR005119">
    <property type="entry name" value="LysR_subst-bd"/>
</dbReference>
<dbReference type="InterPro" id="IPR000847">
    <property type="entry name" value="LysR_HTH_N"/>
</dbReference>
<protein>
    <submittedName>
        <fullName evidence="6">HTH-type transcriptional activator CmpR</fullName>
    </submittedName>
</protein>
<dbReference type="EMBL" id="CACSIP010000007">
    <property type="protein sequence ID" value="CAA0100109.1"/>
    <property type="molecule type" value="Genomic_DNA"/>
</dbReference>
<comment type="similarity">
    <text evidence="1">Belongs to the LysR transcriptional regulatory family.</text>
</comment>
<dbReference type="Gene3D" id="1.10.10.10">
    <property type="entry name" value="Winged helix-like DNA-binding domain superfamily/Winged helix DNA-binding domain"/>
    <property type="match status" value="1"/>
</dbReference>
<dbReference type="PROSITE" id="PS50931">
    <property type="entry name" value="HTH_LYSR"/>
    <property type="match status" value="1"/>
</dbReference>
<dbReference type="SUPFAM" id="SSF53850">
    <property type="entry name" value="Periplasmic binding protein-like II"/>
    <property type="match status" value="1"/>
</dbReference>
<gene>
    <name evidence="6" type="primary">cmpR</name>
    <name evidence="6" type="ORF">AELLOGFF_03250</name>
</gene>
<keyword evidence="7" id="KW-1185">Reference proteome</keyword>
<dbReference type="Gene3D" id="3.40.190.10">
    <property type="entry name" value="Periplasmic binding protein-like II"/>
    <property type="match status" value="2"/>
</dbReference>
<evidence type="ECO:0000256" key="2">
    <source>
        <dbReference type="ARBA" id="ARBA00023015"/>
    </source>
</evidence>
<keyword evidence="4" id="KW-0804">Transcription</keyword>
<dbReference type="AlphaFoldDB" id="A0A5S9P956"/>
<dbReference type="InterPro" id="IPR036390">
    <property type="entry name" value="WH_DNA-bd_sf"/>
</dbReference>
<dbReference type="SUPFAM" id="SSF46785">
    <property type="entry name" value="Winged helix' DNA-binding domain"/>
    <property type="match status" value="1"/>
</dbReference>